<keyword evidence="2" id="KW-1185">Reference proteome</keyword>
<dbReference type="Proteomes" id="UP000053732">
    <property type="component" value="Unassembled WGS sequence"/>
</dbReference>
<dbReference type="EMBL" id="HG793169">
    <property type="protein sequence ID" value="CRL29454.1"/>
    <property type="molecule type" value="Genomic_DNA"/>
</dbReference>
<evidence type="ECO:0000313" key="2">
    <source>
        <dbReference type="Proteomes" id="UP000053732"/>
    </source>
</evidence>
<gene>
    <name evidence="1" type="ORF">PCAMFM013_S036g000038</name>
</gene>
<evidence type="ECO:0000313" key="1">
    <source>
        <dbReference type="EMBL" id="CRL29454.1"/>
    </source>
</evidence>
<dbReference type="STRING" id="1429867.A0A0G4PSM4"/>
<proteinExistence type="predicted"/>
<name>A0A0G4PSM4_PENC3</name>
<dbReference type="AlphaFoldDB" id="A0A0G4PSM4"/>
<organism evidence="1 2">
    <name type="scientific">Penicillium camemberti (strain FM 013)</name>
    <dbReference type="NCBI Taxonomy" id="1429867"/>
    <lineage>
        <taxon>Eukaryota</taxon>
        <taxon>Fungi</taxon>
        <taxon>Dikarya</taxon>
        <taxon>Ascomycota</taxon>
        <taxon>Pezizomycotina</taxon>
        <taxon>Eurotiomycetes</taxon>
        <taxon>Eurotiomycetidae</taxon>
        <taxon>Eurotiales</taxon>
        <taxon>Aspergillaceae</taxon>
        <taxon>Penicillium</taxon>
    </lineage>
</organism>
<protein>
    <submittedName>
        <fullName evidence="1">Str. FM013</fullName>
    </submittedName>
</protein>
<sequence length="70" mass="8155">MESINIDEKVDKAWKEYTIRVPDTQADQVISGYSIMRYKGSQNTKTTPYRLLVNVLLGQRALHLLVRFEI</sequence>
<accession>A0A0G4PSM4</accession>
<reference evidence="1 2" key="1">
    <citation type="journal article" date="2014" name="Nat. Commun.">
        <title>Multiple recent horizontal transfers of a large genomic region in cheese making fungi.</title>
        <authorList>
            <person name="Cheeseman K."/>
            <person name="Ropars J."/>
            <person name="Renault P."/>
            <person name="Dupont J."/>
            <person name="Gouzy J."/>
            <person name="Branca A."/>
            <person name="Abraham A.L."/>
            <person name="Ceppi M."/>
            <person name="Conseiller E."/>
            <person name="Debuchy R."/>
            <person name="Malagnac F."/>
            <person name="Goarin A."/>
            <person name="Silar P."/>
            <person name="Lacoste S."/>
            <person name="Sallet E."/>
            <person name="Bensimon A."/>
            <person name="Giraud T."/>
            <person name="Brygoo Y."/>
        </authorList>
    </citation>
    <scope>NUCLEOTIDE SEQUENCE [LARGE SCALE GENOMIC DNA]</scope>
    <source>
        <strain evidence="2">FM 013</strain>
    </source>
</reference>